<accession>A0A2H9TME2</accession>
<dbReference type="EMBL" id="MTSL01000096">
    <property type="protein sequence ID" value="PJF18906.1"/>
    <property type="molecule type" value="Genomic_DNA"/>
</dbReference>
<reference evidence="1 2" key="1">
    <citation type="submission" date="2016-10" db="EMBL/GenBank/DDBJ databases">
        <title>The genome of Paramicrosporidium saccamoebae is the missing link in understanding Cryptomycota and Microsporidia evolution.</title>
        <authorList>
            <person name="Quandt C.A."/>
            <person name="Beaudet D."/>
            <person name="Corsaro D."/>
            <person name="Michel R."/>
            <person name="Corradi N."/>
            <person name="James T."/>
        </authorList>
    </citation>
    <scope>NUCLEOTIDE SEQUENCE [LARGE SCALE GENOMIC DNA]</scope>
    <source>
        <strain evidence="1 2">KSL3</strain>
    </source>
</reference>
<keyword evidence="2" id="KW-1185">Reference proteome</keyword>
<dbReference type="OrthoDB" id="438440at2759"/>
<sequence>MHNDSRELLEILYKRKRDFSLDQESLDYAANYGSLKVLQWAYFTAPTVQPSKACISSIMVRGFVKVFEFLYRHNKEFLPEAYQETEAHWDTIWHHDMIVKLYGIAPKLVPLELLYRHSIELKKYQAALWTGKQIYKTKGDIIFTAEDFNTAIGHEAWPFVTWAVEKQPQLLPSRETIDSWRPGWGINMEVRREFLALLDYLYGKTKDRWYMPTVEDLKNQPAECIQSVYFHDPGHFTDQDLLKLCASKETGTDIHEWLSGALGMDVANSEMAGAAASMGNIEALDWITEKNPEAFPSKDFLQRLFRVSRYFRKSMELVLWVFVKRPELLPDWKYIQRWTSFGESLVILERVKDYQERNAGELQVEQIEQETTRTG</sequence>
<dbReference type="AlphaFoldDB" id="A0A2H9TME2"/>
<dbReference type="Proteomes" id="UP000240830">
    <property type="component" value="Unassembled WGS sequence"/>
</dbReference>
<protein>
    <submittedName>
        <fullName evidence="1">Uncharacterized protein</fullName>
    </submittedName>
</protein>
<organism evidence="1 2">
    <name type="scientific">Paramicrosporidium saccamoebae</name>
    <dbReference type="NCBI Taxonomy" id="1246581"/>
    <lineage>
        <taxon>Eukaryota</taxon>
        <taxon>Fungi</taxon>
        <taxon>Fungi incertae sedis</taxon>
        <taxon>Cryptomycota</taxon>
        <taxon>Cryptomycota incertae sedis</taxon>
        <taxon>Paramicrosporidium</taxon>
    </lineage>
</organism>
<comment type="caution">
    <text evidence="1">The sequence shown here is derived from an EMBL/GenBank/DDBJ whole genome shotgun (WGS) entry which is preliminary data.</text>
</comment>
<proteinExistence type="predicted"/>
<evidence type="ECO:0000313" key="2">
    <source>
        <dbReference type="Proteomes" id="UP000240830"/>
    </source>
</evidence>
<gene>
    <name evidence="1" type="ORF">PSACC_01279</name>
</gene>
<evidence type="ECO:0000313" key="1">
    <source>
        <dbReference type="EMBL" id="PJF18906.1"/>
    </source>
</evidence>
<name>A0A2H9TME2_9FUNG</name>